<evidence type="ECO:0000313" key="6">
    <source>
        <dbReference type="Proteomes" id="UP000321776"/>
    </source>
</evidence>
<dbReference type="GO" id="GO:0005829">
    <property type="term" value="C:cytosol"/>
    <property type="evidence" value="ECO:0007669"/>
    <property type="project" value="TreeGrafter"/>
</dbReference>
<evidence type="ECO:0000256" key="3">
    <source>
        <dbReference type="ARBA" id="ARBA00031983"/>
    </source>
</evidence>
<evidence type="ECO:0000256" key="4">
    <source>
        <dbReference type="SAM" id="MobiDB-lite"/>
    </source>
</evidence>
<comment type="caution">
    <text evidence="5">The sequence shown here is derived from an EMBL/GenBank/DDBJ whole genome shotgun (WGS) entry which is preliminary data.</text>
</comment>
<dbReference type="PANTHER" id="PTHR43393:SF3">
    <property type="entry name" value="LYSINE DECARBOXYLASE-LIKE PROTEIN"/>
    <property type="match status" value="1"/>
</dbReference>
<sequence length="313" mass="34925">MKDHRHEGGTSVESEPADGTAGSEDGADARIASRRGSRAHRRGGSARCLQADEDLAFLRRPEMCGVRLQLDYWKTEESLQRHGIEHTIVVYGSTRILAPAVARQRLRHTRRMLREQGSDMQGHHALQAAKIVLERSRYYDVARELGRIAGTAQCEGILSSLALVTGGGPGIMEAANRGAYESGAPSIGLNISLPHEQAPNPYLSSELCFKQHYFAIRKLHLLERARAAVFFPGGFGTCDELFEVLTLLQTHKIKPLPVVLVGESYWRRAIDFDFMVSEGMISPADMHLFVFRETAEAVWQAIVEWHKTHETQL</sequence>
<organism evidence="5 6">
    <name type="scientific">Paraburkholderia azotifigens</name>
    <dbReference type="NCBI Taxonomy" id="2057004"/>
    <lineage>
        <taxon>Bacteria</taxon>
        <taxon>Pseudomonadati</taxon>
        <taxon>Pseudomonadota</taxon>
        <taxon>Betaproteobacteria</taxon>
        <taxon>Burkholderiales</taxon>
        <taxon>Burkholderiaceae</taxon>
        <taxon>Paraburkholderia</taxon>
    </lineage>
</organism>
<dbReference type="Gene3D" id="3.40.50.450">
    <property type="match status" value="1"/>
</dbReference>
<accession>A0A5C6VHS0</accession>
<proteinExistence type="predicted"/>
<name>A0A5C6VHS0_9BURK</name>
<evidence type="ECO:0000256" key="1">
    <source>
        <dbReference type="ARBA" id="ARBA00000274"/>
    </source>
</evidence>
<dbReference type="Pfam" id="PF03641">
    <property type="entry name" value="Lysine_decarbox"/>
    <property type="match status" value="1"/>
</dbReference>
<dbReference type="Proteomes" id="UP000321776">
    <property type="component" value="Unassembled WGS sequence"/>
</dbReference>
<dbReference type="GO" id="GO:0008714">
    <property type="term" value="F:AMP nucleosidase activity"/>
    <property type="evidence" value="ECO:0007669"/>
    <property type="project" value="UniProtKB-EC"/>
</dbReference>
<dbReference type="RefSeq" id="WP_147236494.1">
    <property type="nucleotide sequence ID" value="NZ_JAZHFZ010000045.1"/>
</dbReference>
<gene>
    <name evidence="5" type="ORF">FRZ40_29785</name>
</gene>
<dbReference type="EC" id="3.2.2.4" evidence="2"/>
<dbReference type="EMBL" id="VOQS01000003">
    <property type="protein sequence ID" value="TXC84469.1"/>
    <property type="molecule type" value="Genomic_DNA"/>
</dbReference>
<dbReference type="SUPFAM" id="SSF102405">
    <property type="entry name" value="MCP/YpsA-like"/>
    <property type="match status" value="1"/>
</dbReference>
<feature type="region of interest" description="Disordered" evidence="4">
    <location>
        <begin position="1"/>
        <end position="45"/>
    </location>
</feature>
<dbReference type="InterPro" id="IPR052341">
    <property type="entry name" value="LOG_family_nucleotidases"/>
</dbReference>
<feature type="compositionally biased region" description="Basic residues" evidence="4">
    <location>
        <begin position="32"/>
        <end position="44"/>
    </location>
</feature>
<dbReference type="AlphaFoldDB" id="A0A5C6VHS0"/>
<evidence type="ECO:0000256" key="2">
    <source>
        <dbReference type="ARBA" id="ARBA00011985"/>
    </source>
</evidence>
<evidence type="ECO:0000313" key="5">
    <source>
        <dbReference type="EMBL" id="TXC84469.1"/>
    </source>
</evidence>
<comment type="catalytic activity">
    <reaction evidence="1">
        <text>AMP + H2O = D-ribose 5-phosphate + adenine</text>
        <dbReference type="Rhea" id="RHEA:20129"/>
        <dbReference type="ChEBI" id="CHEBI:15377"/>
        <dbReference type="ChEBI" id="CHEBI:16708"/>
        <dbReference type="ChEBI" id="CHEBI:78346"/>
        <dbReference type="ChEBI" id="CHEBI:456215"/>
        <dbReference type="EC" id="3.2.2.4"/>
    </reaction>
</comment>
<protein>
    <recommendedName>
        <fullName evidence="3">AMP nucleosidase</fullName>
        <ecNumber evidence="2">3.2.2.4</ecNumber>
    </recommendedName>
    <alternativeName>
        <fullName evidence="3">AMP nucleosidase</fullName>
    </alternativeName>
</protein>
<dbReference type="PANTHER" id="PTHR43393">
    <property type="entry name" value="CYTOKININ RIBOSIDE 5'-MONOPHOSPHATE PHOSPHORIBOHYDROLASE"/>
    <property type="match status" value="1"/>
</dbReference>
<reference evidence="5 6" key="1">
    <citation type="journal article" date="2018" name="Int. J. Syst. Evol. Microbiol.">
        <title>Paraburkholderia azotifigens sp. nov., a nitrogen-fixing bacterium isolated from paddy soil.</title>
        <authorList>
            <person name="Choi G.M."/>
            <person name="Im W.T."/>
        </authorList>
    </citation>
    <scope>NUCLEOTIDE SEQUENCE [LARGE SCALE GENOMIC DNA]</scope>
    <source>
        <strain evidence="5 6">NF 2-5-3</strain>
    </source>
</reference>
<dbReference type="InterPro" id="IPR031100">
    <property type="entry name" value="LOG_fam"/>
</dbReference>